<dbReference type="GO" id="GO:1905515">
    <property type="term" value="P:non-motile cilium assembly"/>
    <property type="evidence" value="ECO:0007669"/>
    <property type="project" value="InterPro"/>
</dbReference>
<proteinExistence type="predicted"/>
<sequence>MTTEAPPPPPKQGGLQALADSPAMDTGAAAERVTSVWLDAWQDPVAGLQAYSPCVRMADLAGDGEWRLLVADASKKLKVWKGTSLQSEHNLLEPACAIASFYSDTNHPRLPAFAVAAGPFVFIYRNLRPYYKFTLPTVEIEQKETEIWGDLRSDKLDTQKAFDELSALRESGVGLTSRSLDLLAMEEVPAREAFVNGTKNTPLVQQTCITCMETIKKNMEEPDAVSCIVIGTEAQQLIILDATGTSVLNMLKLPSVPVFLAVSGMLDVDYRIIIAGRDGNLYTVKNGEVTGMVIELEAQPCGLVRTHKSILVGCMNNVVHSFHVKGKKNYSIYLPASIVTMELLSVQRQRMVKALLVALSNGEVRVYNEKHLVSIHQTNDPVMGLRFGRFGREDNTMIMTHKSGTLSIKILPRHANLEVSSNPTGPPPEQDIPLNVPKKTKLYVEQTQREREQAIDMHRIFQRDLCKLRLSTARAYVKVLTDGQVAAHSPLLRTCAAGPRR</sequence>
<evidence type="ECO:0000256" key="1">
    <source>
        <dbReference type="SAM" id="MobiDB-lite"/>
    </source>
</evidence>
<feature type="domain" description="Bardet-Biedl syndrome 1 N-terminal" evidence="2">
    <location>
        <begin position="37"/>
        <end position="285"/>
    </location>
</feature>
<dbReference type="GO" id="GO:0034464">
    <property type="term" value="C:BBSome"/>
    <property type="evidence" value="ECO:0007669"/>
    <property type="project" value="InterPro"/>
</dbReference>
<gene>
    <name evidence="3" type="ORF">CYMTET_47351</name>
</gene>
<comment type="caution">
    <text evidence="3">The sequence shown here is derived from an EMBL/GenBank/DDBJ whole genome shotgun (WGS) entry which is preliminary data.</text>
</comment>
<evidence type="ECO:0000313" key="3">
    <source>
        <dbReference type="EMBL" id="KAK3242964.1"/>
    </source>
</evidence>
<organism evidence="3 4">
    <name type="scientific">Cymbomonas tetramitiformis</name>
    <dbReference type="NCBI Taxonomy" id="36881"/>
    <lineage>
        <taxon>Eukaryota</taxon>
        <taxon>Viridiplantae</taxon>
        <taxon>Chlorophyta</taxon>
        <taxon>Pyramimonadophyceae</taxon>
        <taxon>Pyramimonadales</taxon>
        <taxon>Pyramimonadaceae</taxon>
        <taxon>Cymbomonas</taxon>
    </lineage>
</organism>
<reference evidence="3 4" key="1">
    <citation type="journal article" date="2015" name="Genome Biol. Evol.">
        <title>Comparative Genomics of a Bacterivorous Green Alga Reveals Evolutionary Causalities and Consequences of Phago-Mixotrophic Mode of Nutrition.</title>
        <authorList>
            <person name="Burns J.A."/>
            <person name="Paasch A."/>
            <person name="Narechania A."/>
            <person name="Kim E."/>
        </authorList>
    </citation>
    <scope>NUCLEOTIDE SEQUENCE [LARGE SCALE GENOMIC DNA]</scope>
    <source>
        <strain evidence="3 4">PLY_AMNH</strain>
    </source>
</reference>
<dbReference type="GO" id="GO:0005930">
    <property type="term" value="C:axoneme"/>
    <property type="evidence" value="ECO:0007669"/>
    <property type="project" value="TreeGrafter"/>
</dbReference>
<feature type="region of interest" description="Disordered" evidence="1">
    <location>
        <begin position="1"/>
        <end position="24"/>
    </location>
</feature>
<accession>A0AAE0EWN0</accession>
<dbReference type="PANTHER" id="PTHR20870">
    <property type="entry name" value="BARDET-BIEDL SYNDROME 1 PROTEIN"/>
    <property type="match status" value="1"/>
</dbReference>
<dbReference type="EMBL" id="LGRX02033098">
    <property type="protein sequence ID" value="KAK3242964.1"/>
    <property type="molecule type" value="Genomic_DNA"/>
</dbReference>
<evidence type="ECO:0000259" key="2">
    <source>
        <dbReference type="Pfam" id="PF14779"/>
    </source>
</evidence>
<evidence type="ECO:0000313" key="4">
    <source>
        <dbReference type="Proteomes" id="UP001190700"/>
    </source>
</evidence>
<dbReference type="AlphaFoldDB" id="A0AAE0EWN0"/>
<dbReference type="GO" id="GO:0005119">
    <property type="term" value="F:smoothened binding"/>
    <property type="evidence" value="ECO:0007669"/>
    <property type="project" value="TreeGrafter"/>
</dbReference>
<dbReference type="InterPro" id="IPR032728">
    <property type="entry name" value="BBS1_N"/>
</dbReference>
<dbReference type="InterPro" id="IPR028784">
    <property type="entry name" value="BBS1"/>
</dbReference>
<dbReference type="InterPro" id="IPR036322">
    <property type="entry name" value="WD40_repeat_dom_sf"/>
</dbReference>
<dbReference type="PANTHER" id="PTHR20870:SF0">
    <property type="entry name" value="BARDET-BIEDL SYNDROME 1 PROTEIN"/>
    <property type="match status" value="1"/>
</dbReference>
<dbReference type="GO" id="GO:0005815">
    <property type="term" value="C:microtubule organizing center"/>
    <property type="evidence" value="ECO:0007669"/>
    <property type="project" value="TreeGrafter"/>
</dbReference>
<dbReference type="GO" id="GO:0005113">
    <property type="term" value="F:patched binding"/>
    <property type="evidence" value="ECO:0007669"/>
    <property type="project" value="TreeGrafter"/>
</dbReference>
<protein>
    <submittedName>
        <fullName evidence="3">Bardet-Biedl syndrome 1 protein</fullName>
    </submittedName>
</protein>
<dbReference type="Proteomes" id="UP001190700">
    <property type="component" value="Unassembled WGS sequence"/>
</dbReference>
<name>A0AAE0EWN0_9CHLO</name>
<dbReference type="Pfam" id="PF14779">
    <property type="entry name" value="BBS1"/>
    <property type="match status" value="1"/>
</dbReference>
<feature type="compositionally biased region" description="Pro residues" evidence="1">
    <location>
        <begin position="1"/>
        <end position="11"/>
    </location>
</feature>
<dbReference type="GO" id="GO:0061512">
    <property type="term" value="P:protein localization to cilium"/>
    <property type="evidence" value="ECO:0007669"/>
    <property type="project" value="TreeGrafter"/>
</dbReference>
<keyword evidence="4" id="KW-1185">Reference proteome</keyword>
<dbReference type="SUPFAM" id="SSF50978">
    <property type="entry name" value="WD40 repeat-like"/>
    <property type="match status" value="1"/>
</dbReference>